<dbReference type="AlphaFoldDB" id="A0M1W2"/>
<dbReference type="STRING" id="411154.GFO_1634"/>
<dbReference type="InterPro" id="IPR001466">
    <property type="entry name" value="Beta-lactam-related"/>
</dbReference>
<dbReference type="GO" id="GO:0004563">
    <property type="term" value="F:beta-N-acetylhexosaminidase activity"/>
    <property type="evidence" value="ECO:0007669"/>
    <property type="project" value="UniProtKB-EC"/>
</dbReference>
<dbReference type="RefSeq" id="WP_011709515.1">
    <property type="nucleotide sequence ID" value="NC_008571.1"/>
</dbReference>
<evidence type="ECO:0000259" key="6">
    <source>
        <dbReference type="Pfam" id="PF00144"/>
    </source>
</evidence>
<dbReference type="KEGG" id="gfo:GFO_1634"/>
<sequence>MKLKQSPRFYTFLLLILISFQGISQTNQIKSPLFAKDYPQQKKWVDSVYDSMNLKEKVGQLFMASIWSQNENEADSIRKQIKENHIGGLIFSKGGPVMQAQLTNEFQEMSEIPLLVGMDAEWGLAMRLDSTFALPWNMTLGAIQDNKLVEEAGAAISRHTKRLGVHFNFAPVVDINTNPDNPIIGNRSFGEDKINVTEKALAFMNGMHREGGLSSAKHFPGHGDTDTDSHKTLPTINFTSERIDEVELYPYRKLIPKGLSSVMVAHLNVPALESKDGKPASLSQKIITDILKKNMGFNGLIFTDALDMKGVSRNKEPGEVDLDAFMAGNDVLLMSEDIGKASKSIIEAVNSGLVSEERLELSVKKILYAKYKVGLNKFKPITTTFLIEELYTSRDEALLEDLYENAITLIKNNKAVVPVKNLEKKKIAYVNFGDDDGSAFLSQMKKYGKVDWVKAAKLPELLEKLEAYNYVVVGYHKSNSSPWASYKFSEKELVWLHEIARKNKTVLSLFTRPYALLDVKSFANLEGIIVGYQNHPVAQRKVAQVLFGATDAKGKLPVSIKNEFPVGTGFNTNNVNRLSYGTPESVGMNSVKLKKIDSIIKYAINKEMTPGAQILIARKGKVIYEKNFGHQTYEKNLPVTDTTVYDLASLTKILATLPLIMELDEEEVLNFDTTLSELFPSFKNSNKKNIRLQDMLMHYARLQAWIPFYISTLDPKTKGLSNIYYNENPSEEFNTQVADKIYIRKDIGDTILTTIKKSDLERSLKYKYSDLPYYLLKYYLEAYYETSLQNITQEHLYKRLGANYTGYLPRTRFDSLQIAPTENDQLWRRQVVRGYVHDQGAAMQGGIGGHAGLFSTANDVAKIMQAYLNGGSYGGDKFLEKETIEKYNTCYYCEDDVRRGVGFDKPQLGNSGPTCNCVSMMSFGHSGFTGTFAWADPEEEIVYVFLSNRTYPDSNNRKLIREDIRSEIQKVIYESIDF</sequence>
<evidence type="ECO:0000256" key="2">
    <source>
        <dbReference type="ARBA" id="ARBA00005336"/>
    </source>
</evidence>
<dbReference type="PANTHER" id="PTHR30480:SF13">
    <property type="entry name" value="BETA-HEXOSAMINIDASE"/>
    <property type="match status" value="1"/>
</dbReference>
<dbReference type="SUPFAM" id="SSF52279">
    <property type="entry name" value="Beta-D-glucan exohydrolase, C-terminal domain"/>
    <property type="match status" value="1"/>
</dbReference>
<comment type="catalytic activity">
    <reaction evidence="1">
        <text>Hydrolysis of terminal non-reducing N-acetyl-D-hexosamine residues in N-acetyl-beta-D-hexosaminides.</text>
        <dbReference type="EC" id="3.2.1.52"/>
    </reaction>
</comment>
<gene>
    <name evidence="8" type="ordered locus">GFO_1634</name>
</gene>
<evidence type="ECO:0000256" key="5">
    <source>
        <dbReference type="ARBA" id="ARBA00023295"/>
    </source>
</evidence>
<dbReference type="Gene3D" id="3.40.50.1700">
    <property type="entry name" value="Glycoside hydrolase family 3 C-terminal domain"/>
    <property type="match status" value="1"/>
</dbReference>
<dbReference type="InterPro" id="IPR012338">
    <property type="entry name" value="Beta-lactam/transpept-like"/>
</dbReference>
<keyword evidence="5 8" id="KW-0326">Glycosidase</keyword>
<dbReference type="CAZy" id="GH3">
    <property type="family name" value="Glycoside Hydrolase Family 3"/>
</dbReference>
<evidence type="ECO:0000256" key="3">
    <source>
        <dbReference type="ARBA" id="ARBA00012663"/>
    </source>
</evidence>
<dbReference type="Pfam" id="PF00933">
    <property type="entry name" value="Glyco_hydro_3"/>
    <property type="match status" value="1"/>
</dbReference>
<dbReference type="InterPro" id="IPR050226">
    <property type="entry name" value="NagZ_Beta-hexosaminidase"/>
</dbReference>
<protein>
    <recommendedName>
        <fullName evidence="3">beta-N-acetylhexosaminidase</fullName>
        <ecNumber evidence="3">3.2.1.52</ecNumber>
    </recommendedName>
</protein>
<keyword evidence="4 8" id="KW-0378">Hydrolase</keyword>
<dbReference type="GO" id="GO:0005975">
    <property type="term" value="P:carbohydrate metabolic process"/>
    <property type="evidence" value="ECO:0007669"/>
    <property type="project" value="InterPro"/>
</dbReference>
<comment type="similarity">
    <text evidence="2">Belongs to the glycosyl hydrolase 3 family.</text>
</comment>
<dbReference type="HOGENOM" id="CLU_012120_0_0_10"/>
<dbReference type="EMBL" id="CU207366">
    <property type="protein sequence ID" value="CAL66607.1"/>
    <property type="molecule type" value="Genomic_DNA"/>
</dbReference>
<organism evidence="8 9">
    <name type="scientific">Christiangramia forsetii (strain DSM 17595 / CGMCC 1.15422 / KT0803)</name>
    <name type="common">Gramella forsetii</name>
    <dbReference type="NCBI Taxonomy" id="411154"/>
    <lineage>
        <taxon>Bacteria</taxon>
        <taxon>Pseudomonadati</taxon>
        <taxon>Bacteroidota</taxon>
        <taxon>Flavobacteriia</taxon>
        <taxon>Flavobacteriales</taxon>
        <taxon>Flavobacteriaceae</taxon>
        <taxon>Christiangramia</taxon>
    </lineage>
</organism>
<dbReference type="GO" id="GO:0009254">
    <property type="term" value="P:peptidoglycan turnover"/>
    <property type="evidence" value="ECO:0007669"/>
    <property type="project" value="TreeGrafter"/>
</dbReference>
<proteinExistence type="inferred from homology"/>
<dbReference type="EC" id="3.2.1.52" evidence="3"/>
<dbReference type="Proteomes" id="UP000000755">
    <property type="component" value="Chromosome"/>
</dbReference>
<reference evidence="8 9" key="1">
    <citation type="journal article" date="2006" name="Environ. Microbiol.">
        <title>Whole genome analysis of the marine Bacteroidetes'Gramella forsetii' reveals adaptations to degradation of polymeric organic matter.</title>
        <authorList>
            <person name="Bauer M."/>
            <person name="Kube M."/>
            <person name="Teeling H."/>
            <person name="Richter M."/>
            <person name="Lombardot T."/>
            <person name="Allers E."/>
            <person name="Wuerdemann C.A."/>
            <person name="Quast C."/>
            <person name="Kuhl H."/>
            <person name="Knaust F."/>
            <person name="Woebken D."/>
            <person name="Bischof K."/>
            <person name="Mussmann M."/>
            <person name="Choudhuri J.V."/>
            <person name="Meyer F."/>
            <person name="Reinhardt R."/>
            <person name="Amann R.I."/>
            <person name="Gloeckner F.O."/>
        </authorList>
    </citation>
    <scope>NUCLEOTIDE SEQUENCE [LARGE SCALE GENOMIC DNA]</scope>
    <source>
        <strain evidence="9">DSM 17595 / CGMCC 1.15422 / KT0803</strain>
    </source>
</reference>
<evidence type="ECO:0000256" key="1">
    <source>
        <dbReference type="ARBA" id="ARBA00001231"/>
    </source>
</evidence>
<feature type="domain" description="Beta-lactamase-related" evidence="6">
    <location>
        <begin position="605"/>
        <end position="958"/>
    </location>
</feature>
<dbReference type="Gene3D" id="3.40.710.10">
    <property type="entry name" value="DD-peptidase/beta-lactamase superfamily"/>
    <property type="match status" value="1"/>
</dbReference>
<dbReference type="PANTHER" id="PTHR30480">
    <property type="entry name" value="BETA-HEXOSAMINIDASE-RELATED"/>
    <property type="match status" value="1"/>
</dbReference>
<dbReference type="InterPro" id="IPR001764">
    <property type="entry name" value="Glyco_hydro_3_N"/>
</dbReference>
<dbReference type="InterPro" id="IPR036962">
    <property type="entry name" value="Glyco_hydro_3_N_sf"/>
</dbReference>
<dbReference type="InterPro" id="IPR017853">
    <property type="entry name" value="GH"/>
</dbReference>
<dbReference type="eggNOG" id="COG1472">
    <property type="taxonomic scope" value="Bacteria"/>
</dbReference>
<dbReference type="InterPro" id="IPR036881">
    <property type="entry name" value="Glyco_hydro_3_C_sf"/>
</dbReference>
<feature type="domain" description="Glycoside hydrolase family 3 N-terminal" evidence="7">
    <location>
        <begin position="54"/>
        <end position="367"/>
    </location>
</feature>
<dbReference type="eggNOG" id="COG1680">
    <property type="taxonomic scope" value="Bacteria"/>
</dbReference>
<dbReference type="Gene3D" id="3.20.20.300">
    <property type="entry name" value="Glycoside hydrolase, family 3, N-terminal domain"/>
    <property type="match status" value="1"/>
</dbReference>
<dbReference type="SUPFAM" id="SSF51445">
    <property type="entry name" value="(Trans)glycosidases"/>
    <property type="match status" value="1"/>
</dbReference>
<evidence type="ECO:0000256" key="4">
    <source>
        <dbReference type="ARBA" id="ARBA00022801"/>
    </source>
</evidence>
<evidence type="ECO:0000313" key="9">
    <source>
        <dbReference type="Proteomes" id="UP000000755"/>
    </source>
</evidence>
<name>A0M1W2_CHRFK</name>
<accession>A0M1W2</accession>
<dbReference type="SUPFAM" id="SSF56601">
    <property type="entry name" value="beta-lactamase/transpeptidase-like"/>
    <property type="match status" value="1"/>
</dbReference>
<evidence type="ECO:0000313" key="8">
    <source>
        <dbReference type="EMBL" id="CAL66607.1"/>
    </source>
</evidence>
<dbReference type="Pfam" id="PF00144">
    <property type="entry name" value="Beta-lactamase"/>
    <property type="match status" value="1"/>
</dbReference>
<dbReference type="SMR" id="A0M1W2"/>
<evidence type="ECO:0000259" key="7">
    <source>
        <dbReference type="Pfam" id="PF00933"/>
    </source>
</evidence>
<dbReference type="OrthoDB" id="9805821at2"/>